<feature type="region of interest" description="Disordered" evidence="1">
    <location>
        <begin position="144"/>
        <end position="227"/>
    </location>
</feature>
<evidence type="ECO:0000313" key="2">
    <source>
        <dbReference type="EnsemblMetazoa" id="CLYHEMP017722.1"/>
    </source>
</evidence>
<proteinExistence type="predicted"/>
<dbReference type="AlphaFoldDB" id="A0A7M6DNB4"/>
<evidence type="ECO:0000256" key="1">
    <source>
        <dbReference type="SAM" id="MobiDB-lite"/>
    </source>
</evidence>
<dbReference type="Proteomes" id="UP000594262">
    <property type="component" value="Unplaced"/>
</dbReference>
<feature type="region of interest" description="Disordered" evidence="1">
    <location>
        <begin position="256"/>
        <end position="276"/>
    </location>
</feature>
<organism evidence="2 3">
    <name type="scientific">Clytia hemisphaerica</name>
    <dbReference type="NCBI Taxonomy" id="252671"/>
    <lineage>
        <taxon>Eukaryota</taxon>
        <taxon>Metazoa</taxon>
        <taxon>Cnidaria</taxon>
        <taxon>Hydrozoa</taxon>
        <taxon>Hydroidolina</taxon>
        <taxon>Leptothecata</taxon>
        <taxon>Obeliida</taxon>
        <taxon>Clytiidae</taxon>
        <taxon>Clytia</taxon>
    </lineage>
</organism>
<protein>
    <submittedName>
        <fullName evidence="2">Uncharacterized protein</fullName>
    </submittedName>
</protein>
<name>A0A7M6DNB4_9CNID</name>
<reference evidence="2" key="1">
    <citation type="submission" date="2021-01" db="UniProtKB">
        <authorList>
            <consortium name="EnsemblMetazoa"/>
        </authorList>
    </citation>
    <scope>IDENTIFICATION</scope>
</reference>
<feature type="compositionally biased region" description="Basic and acidic residues" evidence="1">
    <location>
        <begin position="148"/>
        <end position="217"/>
    </location>
</feature>
<evidence type="ECO:0000313" key="3">
    <source>
        <dbReference type="Proteomes" id="UP000594262"/>
    </source>
</evidence>
<accession>A0A7M6DNB4</accession>
<keyword evidence="3" id="KW-1185">Reference proteome</keyword>
<sequence>MANFEKLQEIEEIEEKPEELTLGLLSNLISSYRLDHLSRLINDKDLICSPTEGNFETLCEGSRFVYGMDENLHSEEDSGIGMKQTRSDICVESNISERESVIDTNTTRSEYNGSVESDIFNNGNRSGNVMDEITDVTEEAENFIKGLSETDERKENFTDVEMIRESPDGVEEPPEKSYFEKESPKDESERGKNGESNENQSSEKESPRTTNSNEKESPGASEEDFEATKSNALKGEILKEDIPLASNTNPLIASSSAKVEVAEDTHLQPESTDEESIEATIRSLTTTNHRFFTTQQLVPINPSENHSSAPEWKRYFRLPLEHCSSFIPTPYAVQNHLKGSFNFLGNHGVGAWKTGMVSTDVLLNNLAR</sequence>
<dbReference type="EnsemblMetazoa" id="CLYHEMT017722.1">
    <property type="protein sequence ID" value="CLYHEMP017722.1"/>
    <property type="gene ID" value="CLYHEMG017722"/>
</dbReference>